<evidence type="ECO:0000313" key="3">
    <source>
        <dbReference type="Proteomes" id="UP000183995"/>
    </source>
</evidence>
<dbReference type="Pfam" id="PF07456">
    <property type="entry name" value="Hpre_diP_synt_I"/>
    <property type="match status" value="1"/>
</dbReference>
<feature type="transmembrane region" description="Helical" evidence="1">
    <location>
        <begin position="85"/>
        <end position="103"/>
    </location>
</feature>
<dbReference type="STRING" id="1123282.SAMN02745823_01961"/>
<feature type="transmembrane region" description="Helical" evidence="1">
    <location>
        <begin position="63"/>
        <end position="80"/>
    </location>
</feature>
<dbReference type="Gene3D" id="1.10.1760.20">
    <property type="match status" value="1"/>
</dbReference>
<dbReference type="Proteomes" id="UP000183995">
    <property type="component" value="Unassembled WGS sequence"/>
</dbReference>
<name>A0A1M5XQV5_9FIRM</name>
<keyword evidence="1" id="KW-0472">Membrane</keyword>
<proteinExistence type="predicted"/>
<feature type="transmembrane region" description="Helical" evidence="1">
    <location>
        <begin position="161"/>
        <end position="181"/>
    </location>
</feature>
<evidence type="ECO:0000313" key="2">
    <source>
        <dbReference type="EMBL" id="SHI02225.1"/>
    </source>
</evidence>
<feature type="transmembrane region" description="Helical" evidence="1">
    <location>
        <begin position="32"/>
        <end position="51"/>
    </location>
</feature>
<protein>
    <submittedName>
        <fullName evidence="2">Heptaprenyl diphosphate synthase</fullName>
    </submittedName>
</protein>
<reference evidence="2 3" key="1">
    <citation type="submission" date="2016-11" db="EMBL/GenBank/DDBJ databases">
        <authorList>
            <person name="Jaros S."/>
            <person name="Januszkiewicz K."/>
            <person name="Wedrychowicz H."/>
        </authorList>
    </citation>
    <scope>NUCLEOTIDE SEQUENCE [LARGE SCALE GENOMIC DNA]</scope>
    <source>
        <strain evidence="2 3">DSM 10068</strain>
    </source>
</reference>
<accession>A0A1M5XQV5</accession>
<feature type="transmembrane region" description="Helical" evidence="1">
    <location>
        <begin position="133"/>
        <end position="155"/>
    </location>
</feature>
<feature type="transmembrane region" description="Helical" evidence="1">
    <location>
        <begin position="109"/>
        <end position="126"/>
    </location>
</feature>
<dbReference type="RefSeq" id="WP_084726410.1">
    <property type="nucleotide sequence ID" value="NZ_FQXV01000006.1"/>
</dbReference>
<dbReference type="OrthoDB" id="9799095at2"/>
<keyword evidence="1" id="KW-0812">Transmembrane</keyword>
<dbReference type="InterPro" id="IPR010898">
    <property type="entry name" value="Hpre_diP_synth_I"/>
</dbReference>
<keyword evidence="3" id="KW-1185">Reference proteome</keyword>
<evidence type="ECO:0000256" key="1">
    <source>
        <dbReference type="SAM" id="Phobius"/>
    </source>
</evidence>
<keyword evidence="1" id="KW-1133">Transmembrane helix</keyword>
<gene>
    <name evidence="2" type="ORF">SAMN02745823_01961</name>
</gene>
<dbReference type="AlphaFoldDB" id="A0A1M5XQV5"/>
<organism evidence="2 3">
    <name type="scientific">Sporobacter termitidis DSM 10068</name>
    <dbReference type="NCBI Taxonomy" id="1123282"/>
    <lineage>
        <taxon>Bacteria</taxon>
        <taxon>Bacillati</taxon>
        <taxon>Bacillota</taxon>
        <taxon>Clostridia</taxon>
        <taxon>Eubacteriales</taxon>
        <taxon>Oscillospiraceae</taxon>
        <taxon>Sporobacter</taxon>
    </lineage>
</organism>
<dbReference type="EMBL" id="FQXV01000006">
    <property type="protein sequence ID" value="SHI02225.1"/>
    <property type="molecule type" value="Genomic_DNA"/>
</dbReference>
<sequence length="197" mass="20817">MWLQNKKLFRRPDPGPARFTGGKARAPKTPDVRGLALTALLFALSVVLALVESALPVPPGLPGVRLGLSNIVVMYALFFLRRRDAFVIAVLKAAFVLLTRGAVAGLLSLAGGLSSLGVMTLFILLCRRKSEQLPVSVAGAVFHNLGQLAVASAVLGVALWYYLPVLLLSGAAAGCATALLLRFSLPALARLNINKIH</sequence>